<evidence type="ECO:0000256" key="2">
    <source>
        <dbReference type="SAM" id="Phobius"/>
    </source>
</evidence>
<keyword evidence="2" id="KW-0472">Membrane</keyword>
<dbReference type="VEuPathDB" id="VectorBase:GAUT031048"/>
<keyword evidence="4" id="KW-1185">Reference proteome</keyword>
<evidence type="ECO:0000256" key="1">
    <source>
        <dbReference type="SAM" id="MobiDB-lite"/>
    </source>
</evidence>
<keyword evidence="2" id="KW-0812">Transmembrane</keyword>
<dbReference type="AlphaFoldDB" id="A0A1A9VAJ0"/>
<feature type="transmembrane region" description="Helical" evidence="2">
    <location>
        <begin position="67"/>
        <end position="91"/>
    </location>
</feature>
<name>A0A1A9VAJ0_GLOAU</name>
<accession>A0A1A9VAJ0</accession>
<reference evidence="3" key="1">
    <citation type="submission" date="2020-05" db="UniProtKB">
        <authorList>
            <consortium name="EnsemblMetazoa"/>
        </authorList>
    </citation>
    <scope>IDENTIFICATION</scope>
    <source>
        <strain evidence="3">TTRI</strain>
    </source>
</reference>
<protein>
    <submittedName>
        <fullName evidence="3">Uncharacterized protein</fullName>
    </submittedName>
</protein>
<feature type="compositionally biased region" description="Basic residues" evidence="1">
    <location>
        <begin position="23"/>
        <end position="33"/>
    </location>
</feature>
<dbReference type="Proteomes" id="UP000078200">
    <property type="component" value="Unassembled WGS sequence"/>
</dbReference>
<keyword evidence="2" id="KW-1133">Transmembrane helix</keyword>
<dbReference type="EnsemblMetazoa" id="GAUT031048-RA">
    <property type="protein sequence ID" value="GAUT031048-PA"/>
    <property type="gene ID" value="GAUT031048"/>
</dbReference>
<evidence type="ECO:0000313" key="4">
    <source>
        <dbReference type="Proteomes" id="UP000078200"/>
    </source>
</evidence>
<evidence type="ECO:0000313" key="3">
    <source>
        <dbReference type="EnsemblMetazoa" id="GAUT031048-PA"/>
    </source>
</evidence>
<sequence length="270" mass="30775">MVGKHRPPRQQHTLYSENNNNRGKGRNTYRRNYRNGNNNTRNQNFSNFTMDLGLNLRPVFTSTSKRVVAVVVEVVVVVVLSVVKLLMYLLLLAIKPANGAVDDVVKIIKDVLRRGIRKTSNEDYNSILGNASLNYRNTHHLSTSISPFIQENLRSSLDLINSNTRIQTRTKENKLFKNDNINNEDILKELEWVIALKVRKAGLSIGVEITASVMLVGLPNDFKSLVIYFENSKEKLTGDMIKNLLFEDAKFDVQTLKKKNKEKSNSTQQL</sequence>
<feature type="region of interest" description="Disordered" evidence="1">
    <location>
        <begin position="1"/>
        <end position="42"/>
    </location>
</feature>
<organism evidence="3 4">
    <name type="scientific">Glossina austeni</name>
    <name type="common">Savannah tsetse fly</name>
    <dbReference type="NCBI Taxonomy" id="7395"/>
    <lineage>
        <taxon>Eukaryota</taxon>
        <taxon>Metazoa</taxon>
        <taxon>Ecdysozoa</taxon>
        <taxon>Arthropoda</taxon>
        <taxon>Hexapoda</taxon>
        <taxon>Insecta</taxon>
        <taxon>Pterygota</taxon>
        <taxon>Neoptera</taxon>
        <taxon>Endopterygota</taxon>
        <taxon>Diptera</taxon>
        <taxon>Brachycera</taxon>
        <taxon>Muscomorpha</taxon>
        <taxon>Hippoboscoidea</taxon>
        <taxon>Glossinidae</taxon>
        <taxon>Glossina</taxon>
    </lineage>
</organism>
<proteinExistence type="predicted"/>